<reference evidence="1" key="2">
    <citation type="submission" date="2015-06" db="UniProtKB">
        <authorList>
            <consortium name="EnsemblPlants"/>
        </authorList>
    </citation>
    <scope>IDENTIFICATION</scope>
    <source>
        <strain evidence="1">DM1-3 516 R44</strain>
    </source>
</reference>
<keyword evidence="2" id="KW-1185">Reference proteome</keyword>
<sequence>MHSLYNDKDHDLWTTCALGAARQNFDTSVNAPGLDTIVSSGIHVSISILTNPGDLANKSLRSCISGGVPSKRSTLISLR</sequence>
<name>M1B0P9_SOLTU</name>
<dbReference type="InParanoid" id="M1B0P9"/>
<dbReference type="HOGENOM" id="CLU_2610670_0_0_1"/>
<dbReference type="Proteomes" id="UP000011115">
    <property type="component" value="Unassembled WGS sequence"/>
</dbReference>
<protein>
    <submittedName>
        <fullName evidence="1">Uncharacterized protein</fullName>
    </submittedName>
</protein>
<dbReference type="PaxDb" id="4113-PGSC0003DMT400034451"/>
<dbReference type="EnsemblPlants" id="PGSC0003DMT400034451">
    <property type="protein sequence ID" value="PGSC0003DMT400034451"/>
    <property type="gene ID" value="PGSC0003DMG402013245"/>
</dbReference>
<dbReference type="AlphaFoldDB" id="M1B0P9"/>
<reference evidence="2" key="1">
    <citation type="journal article" date="2011" name="Nature">
        <title>Genome sequence and analysis of the tuber crop potato.</title>
        <authorList>
            <consortium name="The Potato Genome Sequencing Consortium"/>
        </authorList>
    </citation>
    <scope>NUCLEOTIDE SEQUENCE [LARGE SCALE GENOMIC DNA]</scope>
    <source>
        <strain evidence="2">cv. DM1-3 516 R44</strain>
    </source>
</reference>
<proteinExistence type="predicted"/>
<dbReference type="Gramene" id="PGSC0003DMT400034451">
    <property type="protein sequence ID" value="PGSC0003DMT400034451"/>
    <property type="gene ID" value="PGSC0003DMG402013245"/>
</dbReference>
<evidence type="ECO:0000313" key="1">
    <source>
        <dbReference type="EnsemblPlants" id="PGSC0003DMT400034451"/>
    </source>
</evidence>
<accession>M1B0P9</accession>
<organism evidence="1 2">
    <name type="scientific">Solanum tuberosum</name>
    <name type="common">Potato</name>
    <dbReference type="NCBI Taxonomy" id="4113"/>
    <lineage>
        <taxon>Eukaryota</taxon>
        <taxon>Viridiplantae</taxon>
        <taxon>Streptophyta</taxon>
        <taxon>Embryophyta</taxon>
        <taxon>Tracheophyta</taxon>
        <taxon>Spermatophyta</taxon>
        <taxon>Magnoliopsida</taxon>
        <taxon>eudicotyledons</taxon>
        <taxon>Gunneridae</taxon>
        <taxon>Pentapetalae</taxon>
        <taxon>asterids</taxon>
        <taxon>lamiids</taxon>
        <taxon>Solanales</taxon>
        <taxon>Solanaceae</taxon>
        <taxon>Solanoideae</taxon>
        <taxon>Solaneae</taxon>
        <taxon>Solanum</taxon>
    </lineage>
</organism>
<evidence type="ECO:0000313" key="2">
    <source>
        <dbReference type="Proteomes" id="UP000011115"/>
    </source>
</evidence>